<dbReference type="GO" id="GO:0005975">
    <property type="term" value="P:carbohydrate metabolic process"/>
    <property type="evidence" value="ECO:0007669"/>
    <property type="project" value="InterPro"/>
</dbReference>
<dbReference type="Pfam" id="PF04616">
    <property type="entry name" value="Glyco_hydro_43"/>
    <property type="match status" value="1"/>
</dbReference>
<dbReference type="Proteomes" id="UP000799770">
    <property type="component" value="Unassembled WGS sequence"/>
</dbReference>
<dbReference type="AlphaFoldDB" id="A0A6A5YMH5"/>
<evidence type="ECO:0000256" key="2">
    <source>
        <dbReference type="ARBA" id="ARBA00022801"/>
    </source>
</evidence>
<dbReference type="SUPFAM" id="SSF75005">
    <property type="entry name" value="Arabinanase/levansucrase/invertase"/>
    <property type="match status" value="1"/>
</dbReference>
<keyword evidence="5" id="KW-1185">Reference proteome</keyword>
<evidence type="ECO:0000313" key="5">
    <source>
        <dbReference type="Proteomes" id="UP000799770"/>
    </source>
</evidence>
<comment type="similarity">
    <text evidence="1">Belongs to the glycosyl hydrolase 43 family.</text>
</comment>
<dbReference type="EMBL" id="ML977348">
    <property type="protein sequence ID" value="KAF2108272.1"/>
    <property type="molecule type" value="Genomic_DNA"/>
</dbReference>
<evidence type="ECO:0000256" key="1">
    <source>
        <dbReference type="ARBA" id="ARBA00009865"/>
    </source>
</evidence>
<evidence type="ECO:0000256" key="3">
    <source>
        <dbReference type="ARBA" id="ARBA00023295"/>
    </source>
</evidence>
<dbReference type="OrthoDB" id="408373at2759"/>
<evidence type="ECO:0008006" key="6">
    <source>
        <dbReference type="Google" id="ProtNLM"/>
    </source>
</evidence>
<dbReference type="InterPro" id="IPR023296">
    <property type="entry name" value="Glyco_hydro_beta-prop_sf"/>
</dbReference>
<reference evidence="4" key="1">
    <citation type="journal article" date="2020" name="Stud. Mycol.">
        <title>101 Dothideomycetes genomes: a test case for predicting lifestyles and emergence of pathogens.</title>
        <authorList>
            <person name="Haridas S."/>
            <person name="Albert R."/>
            <person name="Binder M."/>
            <person name="Bloem J."/>
            <person name="Labutti K."/>
            <person name="Salamov A."/>
            <person name="Andreopoulos B."/>
            <person name="Baker S."/>
            <person name="Barry K."/>
            <person name="Bills G."/>
            <person name="Bluhm B."/>
            <person name="Cannon C."/>
            <person name="Castanera R."/>
            <person name="Culley D."/>
            <person name="Daum C."/>
            <person name="Ezra D."/>
            <person name="Gonzalez J."/>
            <person name="Henrissat B."/>
            <person name="Kuo A."/>
            <person name="Liang C."/>
            <person name="Lipzen A."/>
            <person name="Lutzoni F."/>
            <person name="Magnuson J."/>
            <person name="Mondo S."/>
            <person name="Nolan M."/>
            <person name="Ohm R."/>
            <person name="Pangilinan J."/>
            <person name="Park H.-J."/>
            <person name="Ramirez L."/>
            <person name="Alfaro M."/>
            <person name="Sun H."/>
            <person name="Tritt A."/>
            <person name="Yoshinaga Y."/>
            <person name="Zwiers L.-H."/>
            <person name="Turgeon B."/>
            <person name="Goodwin S."/>
            <person name="Spatafora J."/>
            <person name="Crous P."/>
            <person name="Grigoriev I."/>
        </authorList>
    </citation>
    <scope>NUCLEOTIDE SEQUENCE</scope>
    <source>
        <strain evidence="4">CBS 627.86</strain>
    </source>
</reference>
<organism evidence="4 5">
    <name type="scientific">Lophiotrema nucula</name>
    <dbReference type="NCBI Taxonomy" id="690887"/>
    <lineage>
        <taxon>Eukaryota</taxon>
        <taxon>Fungi</taxon>
        <taxon>Dikarya</taxon>
        <taxon>Ascomycota</taxon>
        <taxon>Pezizomycotina</taxon>
        <taxon>Dothideomycetes</taxon>
        <taxon>Pleosporomycetidae</taxon>
        <taxon>Pleosporales</taxon>
        <taxon>Lophiotremataceae</taxon>
        <taxon>Lophiotrema</taxon>
    </lineage>
</organism>
<protein>
    <recommendedName>
        <fullName evidence="6">Glycosyl hydrolase</fullName>
    </recommendedName>
</protein>
<sequence length="70" mass="7917">MTYMGPQDEAFDSSTCSGHIGSYPRLSLFRQYDIYNPVLPGWHSDPSCARVNDTFYYVASTFEVFPGLPI</sequence>
<keyword evidence="2" id="KW-0378">Hydrolase</keyword>
<dbReference type="InterPro" id="IPR006710">
    <property type="entry name" value="Glyco_hydro_43"/>
</dbReference>
<proteinExistence type="inferred from homology"/>
<accession>A0A6A5YMH5</accession>
<evidence type="ECO:0000313" key="4">
    <source>
        <dbReference type="EMBL" id="KAF2108272.1"/>
    </source>
</evidence>
<name>A0A6A5YMH5_9PLEO</name>
<dbReference type="Gene3D" id="2.115.10.20">
    <property type="entry name" value="Glycosyl hydrolase domain, family 43"/>
    <property type="match status" value="1"/>
</dbReference>
<keyword evidence="3" id="KW-0326">Glycosidase</keyword>
<gene>
    <name evidence="4" type="ORF">BDV96DRAFT_587510</name>
</gene>
<dbReference type="GO" id="GO:0004553">
    <property type="term" value="F:hydrolase activity, hydrolyzing O-glycosyl compounds"/>
    <property type="evidence" value="ECO:0007669"/>
    <property type="project" value="InterPro"/>
</dbReference>